<keyword evidence="1" id="KW-0812">Transmembrane</keyword>
<name>A0A941IXT4_9BACT</name>
<dbReference type="EMBL" id="JAGTAR010000006">
    <property type="protein sequence ID" value="MBR8535077.1"/>
    <property type="molecule type" value="Genomic_DNA"/>
</dbReference>
<dbReference type="Pfam" id="PF16344">
    <property type="entry name" value="FecR_C"/>
    <property type="match status" value="1"/>
</dbReference>
<dbReference type="PANTHER" id="PTHR30273:SF2">
    <property type="entry name" value="PROTEIN FECR"/>
    <property type="match status" value="1"/>
</dbReference>
<dbReference type="Proteomes" id="UP000679220">
    <property type="component" value="Unassembled WGS sequence"/>
</dbReference>
<dbReference type="GO" id="GO:0016989">
    <property type="term" value="F:sigma factor antagonist activity"/>
    <property type="evidence" value="ECO:0007669"/>
    <property type="project" value="TreeGrafter"/>
</dbReference>
<dbReference type="InterPro" id="IPR032508">
    <property type="entry name" value="FecR_C"/>
</dbReference>
<evidence type="ECO:0000313" key="4">
    <source>
        <dbReference type="EMBL" id="MBR8535077.1"/>
    </source>
</evidence>
<dbReference type="InterPro" id="IPR006860">
    <property type="entry name" value="FecR"/>
</dbReference>
<feature type="transmembrane region" description="Helical" evidence="1">
    <location>
        <begin position="79"/>
        <end position="101"/>
    </location>
</feature>
<dbReference type="Gene3D" id="3.55.50.30">
    <property type="match status" value="1"/>
</dbReference>
<sequence length="323" mass="38457">MEDNNFNQELLIKFIFGKTNEAEEEKIKDWLNADARRYEILEKYMRSKAFLLSKNDTEWKTKDYLDIRRKIQKKQTRRLFHRIAAAFIGLMFIGTLTFLLFNTEGEKWEMVTVEKGNQQQIILEDGTKVWLAPDTKLYYPLKFDSDKREVRLEGQGYFDVEHDKDWPFVVYTKYSDIKVLGTTFNVKAYPDDYYTTTILVDGLVNLEFKNDESEILENQLLNPSQKCIYNHQTLMHDVHTVDLRHELAWRENRLSFRNETFGDIATKIERHYNVEVVFNNHQLSKKRLTGEFKDESLPQVLETLQEWSSFSFTIKNSVVIIEK</sequence>
<gene>
    <name evidence="4" type="ORF">KDU71_05865</name>
</gene>
<keyword evidence="1" id="KW-0472">Membrane</keyword>
<keyword evidence="5" id="KW-1185">Reference proteome</keyword>
<reference evidence="4" key="2">
    <citation type="submission" date="2021-04" db="EMBL/GenBank/DDBJ databases">
        <authorList>
            <person name="Zhang T."/>
            <person name="Zhang Y."/>
            <person name="Lu D."/>
            <person name="Zuo D."/>
            <person name="Du Z."/>
        </authorList>
    </citation>
    <scope>NUCLEOTIDE SEQUENCE</scope>
    <source>
        <strain evidence="4">JR1</strain>
    </source>
</reference>
<feature type="domain" description="FecR protein" evidence="2">
    <location>
        <begin position="111"/>
        <end position="204"/>
    </location>
</feature>
<feature type="domain" description="Protein FecR C-terminal" evidence="3">
    <location>
        <begin position="253"/>
        <end position="321"/>
    </location>
</feature>
<dbReference type="AlphaFoldDB" id="A0A941IXT4"/>
<organism evidence="4 5">
    <name type="scientific">Carboxylicivirga sediminis</name>
    <dbReference type="NCBI Taxonomy" id="2006564"/>
    <lineage>
        <taxon>Bacteria</taxon>
        <taxon>Pseudomonadati</taxon>
        <taxon>Bacteroidota</taxon>
        <taxon>Bacteroidia</taxon>
        <taxon>Marinilabiliales</taxon>
        <taxon>Marinilabiliaceae</taxon>
        <taxon>Carboxylicivirga</taxon>
    </lineage>
</organism>
<evidence type="ECO:0000259" key="3">
    <source>
        <dbReference type="Pfam" id="PF16344"/>
    </source>
</evidence>
<reference evidence="4" key="1">
    <citation type="journal article" date="2018" name="Int. J. Syst. Evol. Microbiol.">
        <title>Carboxylicivirga sediminis sp. nov., isolated from coastal sediment.</title>
        <authorList>
            <person name="Wang F.Q."/>
            <person name="Ren L.H."/>
            <person name="Zou R.J."/>
            <person name="Sun Y.Z."/>
            <person name="Liu X.J."/>
            <person name="Jiang F."/>
            <person name="Liu L.J."/>
        </authorList>
    </citation>
    <scope>NUCLEOTIDE SEQUENCE</scope>
    <source>
        <strain evidence="4">JR1</strain>
    </source>
</reference>
<comment type="caution">
    <text evidence="4">The sequence shown here is derived from an EMBL/GenBank/DDBJ whole genome shotgun (WGS) entry which is preliminary data.</text>
</comment>
<protein>
    <submittedName>
        <fullName evidence="4">DUF4974 domain-containing protein</fullName>
    </submittedName>
</protein>
<accession>A0A941IXT4</accession>
<proteinExistence type="predicted"/>
<dbReference type="PIRSF" id="PIRSF018266">
    <property type="entry name" value="FecR"/>
    <property type="match status" value="1"/>
</dbReference>
<dbReference type="PANTHER" id="PTHR30273">
    <property type="entry name" value="PERIPLASMIC SIGNAL SENSOR AND SIGMA FACTOR ACTIVATOR FECR-RELATED"/>
    <property type="match status" value="1"/>
</dbReference>
<dbReference type="Pfam" id="PF04773">
    <property type="entry name" value="FecR"/>
    <property type="match status" value="1"/>
</dbReference>
<evidence type="ECO:0000256" key="1">
    <source>
        <dbReference type="SAM" id="Phobius"/>
    </source>
</evidence>
<keyword evidence="1" id="KW-1133">Transmembrane helix</keyword>
<dbReference type="InterPro" id="IPR012373">
    <property type="entry name" value="Ferrdict_sens_TM"/>
</dbReference>
<dbReference type="RefSeq" id="WP_212188982.1">
    <property type="nucleotide sequence ID" value="NZ_JAGTAR010000006.1"/>
</dbReference>
<evidence type="ECO:0000259" key="2">
    <source>
        <dbReference type="Pfam" id="PF04773"/>
    </source>
</evidence>
<dbReference type="Gene3D" id="2.60.120.1440">
    <property type="match status" value="1"/>
</dbReference>
<evidence type="ECO:0000313" key="5">
    <source>
        <dbReference type="Proteomes" id="UP000679220"/>
    </source>
</evidence>